<dbReference type="InterPro" id="IPR017853">
    <property type="entry name" value="GH"/>
</dbReference>
<accession>A0ABR2UFM7</accession>
<dbReference type="InterPro" id="IPR050288">
    <property type="entry name" value="Cellulose_deg_GH3"/>
</dbReference>
<evidence type="ECO:0000313" key="14">
    <source>
        <dbReference type="Proteomes" id="UP001408356"/>
    </source>
</evidence>
<dbReference type="InterPro" id="IPR036962">
    <property type="entry name" value="Glyco_hydro_3_N_sf"/>
</dbReference>
<keyword evidence="6" id="KW-0325">Glycoprotein</keyword>
<dbReference type="InterPro" id="IPR001764">
    <property type="entry name" value="Glyco_hydro_3_N"/>
</dbReference>
<dbReference type="EMBL" id="JARVKF010000440">
    <property type="protein sequence ID" value="KAK9413319.1"/>
    <property type="molecule type" value="Genomic_DNA"/>
</dbReference>
<dbReference type="Gene3D" id="2.60.40.10">
    <property type="entry name" value="Immunoglobulins"/>
    <property type="match status" value="1"/>
</dbReference>
<feature type="compositionally biased region" description="Low complexity" evidence="10">
    <location>
        <begin position="486"/>
        <end position="498"/>
    </location>
</feature>
<feature type="region of interest" description="Disordered" evidence="10">
    <location>
        <begin position="464"/>
        <end position="523"/>
    </location>
</feature>
<feature type="compositionally biased region" description="Gly residues" evidence="10">
    <location>
        <begin position="464"/>
        <end position="483"/>
    </location>
</feature>
<comment type="catalytic activity">
    <reaction evidence="1">
        <text>Hydrolysis of terminal, non-reducing beta-D-glucosyl residues with release of beta-D-glucose.</text>
        <dbReference type="EC" id="3.2.1.21"/>
    </reaction>
</comment>
<evidence type="ECO:0000256" key="2">
    <source>
        <dbReference type="ARBA" id="ARBA00004987"/>
    </source>
</evidence>
<dbReference type="PRINTS" id="PR00133">
    <property type="entry name" value="GLHYDRLASE3"/>
</dbReference>
<sequence>MKVAGSFRGLAALSSVAVALAVTNSSTVTNSSSSSAAPPAPILGDGTVDLGIASDAFEKAKALVAKMTNAQKIKVITGQSVQGTTGASFPALSSHDGIAGVNQDFFVSGFAEPMATTMTWNRDLFEAHSKALGDEFYGLGYNLIMGPVASPLGRDPYGGRLPEGYSPEPYLAGAMMGVATAGINAAGVVTVGRHYLLNEQETNRMNGGYSSNADDKTINEMYLWPFADAVKNGLMGVMCGMNKVNSSFSCESDKNLNGYLKTNIGFPGLVMPDVSSQHTALGSANAGLDRGSAGYWSEVTMLQAIKAGTLTQDRLDDMAIRNIIGYYFVGLDNGLQPARGSTTENRNVRGNHSTIIRQVGREAIILLKNEVTGGTGLPLNKPGTVALFGSHAGPAMAGPNQGFSVGGTPSDIYQGHLATACGSGDASLPYLITPYDVINTRVADEGGMVWWVMNNTYTPSSFGGFPGGGPGGGGGGGGPGGGLNNSADVTDSADSADSVLRKRQGPGGGGPGGGFNSGTGATPSIPDYAENADVCLVFMNSWSGEGADRKELSNVDQDTLVTTVAKTCNNTIVVGNFAGPRVLDAWIENENVKAVLYSGLLGQESGRAIADVLFGDVNPSGKLTHTIAKNASDYPTPTCETKQCDFTEGVFLDYRWFQANEMEVRYPFGYGLSYTTFTYGDVTATITNQTAISSKYPTGILSLGGQTDLFDEVLTVTTTVQNSGAVTGAEVAQLYISFPEEAAQPPKILRGFEKVNLTSGASADVTFSVRRKDISYWDTVAQAFAIATGEYTLSVGASSEDIKGSATITV</sequence>
<evidence type="ECO:0000256" key="1">
    <source>
        <dbReference type="ARBA" id="ARBA00000448"/>
    </source>
</evidence>
<keyword evidence="14" id="KW-1185">Reference proteome</keyword>
<keyword evidence="5" id="KW-0378">Hydrolase</keyword>
<name>A0ABR2UFM7_9PEZI</name>
<evidence type="ECO:0000256" key="8">
    <source>
        <dbReference type="ARBA" id="ARBA00023295"/>
    </source>
</evidence>
<feature type="signal peptide" evidence="11">
    <location>
        <begin position="1"/>
        <end position="21"/>
    </location>
</feature>
<dbReference type="InterPro" id="IPR002772">
    <property type="entry name" value="Glyco_hydro_3_C"/>
</dbReference>
<protein>
    <recommendedName>
        <fullName evidence="4">beta-glucosidase</fullName>
        <ecNumber evidence="4">3.2.1.21</ecNumber>
    </recommendedName>
</protein>
<evidence type="ECO:0000256" key="10">
    <source>
        <dbReference type="SAM" id="MobiDB-lite"/>
    </source>
</evidence>
<dbReference type="InterPro" id="IPR026891">
    <property type="entry name" value="Fn3-like"/>
</dbReference>
<feature type="compositionally biased region" description="Gly residues" evidence="10">
    <location>
        <begin position="505"/>
        <end position="517"/>
    </location>
</feature>
<feature type="chain" id="PRO_5046066838" description="beta-glucosidase" evidence="11">
    <location>
        <begin position="22"/>
        <end position="810"/>
    </location>
</feature>
<evidence type="ECO:0000256" key="7">
    <source>
        <dbReference type="ARBA" id="ARBA00023277"/>
    </source>
</evidence>
<comment type="pathway">
    <text evidence="2">Glycan metabolism; cellulose degradation.</text>
</comment>
<dbReference type="Pfam" id="PF14310">
    <property type="entry name" value="Fn3-like"/>
    <property type="match status" value="1"/>
</dbReference>
<keyword evidence="11" id="KW-0732">Signal</keyword>
<evidence type="ECO:0000256" key="5">
    <source>
        <dbReference type="ARBA" id="ARBA00022801"/>
    </source>
</evidence>
<evidence type="ECO:0000259" key="12">
    <source>
        <dbReference type="SMART" id="SM01217"/>
    </source>
</evidence>
<evidence type="ECO:0000256" key="6">
    <source>
        <dbReference type="ARBA" id="ARBA00023180"/>
    </source>
</evidence>
<reference evidence="13 14" key="1">
    <citation type="journal article" date="2024" name="J. Plant Pathol.">
        <title>Sequence and assembly of the genome of Seiridium unicorne, isolate CBS 538.82, causal agent of cypress canker disease.</title>
        <authorList>
            <person name="Scali E."/>
            <person name="Rocca G.D."/>
            <person name="Danti R."/>
            <person name="Garbelotto M."/>
            <person name="Barberini S."/>
            <person name="Baroncelli R."/>
            <person name="Emiliani G."/>
        </authorList>
    </citation>
    <scope>NUCLEOTIDE SEQUENCE [LARGE SCALE GENOMIC DNA]</scope>
    <source>
        <strain evidence="13 14">BM-138-508</strain>
    </source>
</reference>
<keyword evidence="7" id="KW-0119">Carbohydrate metabolism</keyword>
<dbReference type="PANTHER" id="PTHR42715:SF14">
    <property type="entry name" value="BETA-GLUCOSIDASE D-RELATED"/>
    <property type="match status" value="1"/>
</dbReference>
<organism evidence="13 14">
    <name type="scientific">Seiridium unicorne</name>
    <dbReference type="NCBI Taxonomy" id="138068"/>
    <lineage>
        <taxon>Eukaryota</taxon>
        <taxon>Fungi</taxon>
        <taxon>Dikarya</taxon>
        <taxon>Ascomycota</taxon>
        <taxon>Pezizomycotina</taxon>
        <taxon>Sordariomycetes</taxon>
        <taxon>Xylariomycetidae</taxon>
        <taxon>Amphisphaeriales</taxon>
        <taxon>Sporocadaceae</taxon>
        <taxon>Seiridium</taxon>
    </lineage>
</organism>
<dbReference type="SUPFAM" id="SSF52279">
    <property type="entry name" value="Beta-D-glucan exohydrolase, C-terminal domain"/>
    <property type="match status" value="1"/>
</dbReference>
<evidence type="ECO:0000256" key="11">
    <source>
        <dbReference type="SAM" id="SignalP"/>
    </source>
</evidence>
<dbReference type="SMART" id="SM01217">
    <property type="entry name" value="Fn3_like"/>
    <property type="match status" value="1"/>
</dbReference>
<dbReference type="InterPro" id="IPR036881">
    <property type="entry name" value="Glyco_hydro_3_C_sf"/>
</dbReference>
<evidence type="ECO:0000256" key="4">
    <source>
        <dbReference type="ARBA" id="ARBA00012744"/>
    </source>
</evidence>
<keyword evidence="8" id="KW-0326">Glycosidase</keyword>
<dbReference type="Proteomes" id="UP001408356">
    <property type="component" value="Unassembled WGS sequence"/>
</dbReference>
<dbReference type="PANTHER" id="PTHR42715">
    <property type="entry name" value="BETA-GLUCOSIDASE"/>
    <property type="match status" value="1"/>
</dbReference>
<comment type="caution">
    <text evidence="13">The sequence shown here is derived from an EMBL/GenBank/DDBJ whole genome shotgun (WGS) entry which is preliminary data.</text>
</comment>
<dbReference type="InterPro" id="IPR013783">
    <property type="entry name" value="Ig-like_fold"/>
</dbReference>
<keyword evidence="9" id="KW-0624">Polysaccharide degradation</keyword>
<evidence type="ECO:0000256" key="3">
    <source>
        <dbReference type="ARBA" id="ARBA00005336"/>
    </source>
</evidence>
<comment type="similarity">
    <text evidence="3">Belongs to the glycosyl hydrolase 3 family.</text>
</comment>
<dbReference type="Gene3D" id="3.40.50.1700">
    <property type="entry name" value="Glycoside hydrolase family 3 C-terminal domain"/>
    <property type="match status" value="1"/>
</dbReference>
<feature type="domain" description="Fibronectin type III-like" evidence="12">
    <location>
        <begin position="730"/>
        <end position="799"/>
    </location>
</feature>
<proteinExistence type="inferred from homology"/>
<evidence type="ECO:0000256" key="9">
    <source>
        <dbReference type="ARBA" id="ARBA00023326"/>
    </source>
</evidence>
<dbReference type="Gene3D" id="3.20.20.300">
    <property type="entry name" value="Glycoside hydrolase, family 3, N-terminal domain"/>
    <property type="match status" value="1"/>
</dbReference>
<dbReference type="Pfam" id="PF00933">
    <property type="entry name" value="Glyco_hydro_3"/>
    <property type="match status" value="1"/>
</dbReference>
<dbReference type="EC" id="3.2.1.21" evidence="4"/>
<dbReference type="SUPFAM" id="SSF51445">
    <property type="entry name" value="(Trans)glycosidases"/>
    <property type="match status" value="1"/>
</dbReference>
<evidence type="ECO:0000313" key="13">
    <source>
        <dbReference type="EMBL" id="KAK9413319.1"/>
    </source>
</evidence>
<gene>
    <name evidence="13" type="ORF">SUNI508_02518</name>
</gene>
<dbReference type="Pfam" id="PF01915">
    <property type="entry name" value="Glyco_hydro_3_C"/>
    <property type="match status" value="1"/>
</dbReference>